<gene>
    <name evidence="10" type="primary">LOC110980843</name>
</gene>
<keyword evidence="4" id="KW-0479">Metal-binding</keyword>
<dbReference type="GO" id="GO:0045893">
    <property type="term" value="P:positive regulation of DNA-templated transcription"/>
    <property type="evidence" value="ECO:0007669"/>
    <property type="project" value="InterPro"/>
</dbReference>
<evidence type="ECO:0000256" key="5">
    <source>
        <dbReference type="ARBA" id="ARBA00022833"/>
    </source>
</evidence>
<dbReference type="GeneID" id="110980843"/>
<dbReference type="Gene3D" id="2.60.40.4240">
    <property type="entry name" value="Transcription activator, Churchill"/>
    <property type="match status" value="1"/>
</dbReference>
<evidence type="ECO:0000313" key="9">
    <source>
        <dbReference type="Proteomes" id="UP000694845"/>
    </source>
</evidence>
<dbReference type="KEGG" id="aplc:110980843"/>
<proteinExistence type="inferred from homology"/>
<keyword evidence="5" id="KW-0862">Zinc</keyword>
<reference evidence="10" key="1">
    <citation type="submission" date="2025-08" db="UniProtKB">
        <authorList>
            <consortium name="RefSeq"/>
        </authorList>
    </citation>
    <scope>IDENTIFICATION</scope>
</reference>
<name>A0A8B7YQ45_ACAPL</name>
<keyword evidence="9" id="KW-1185">Reference proteome</keyword>
<dbReference type="InterPro" id="IPR038543">
    <property type="entry name" value="Churchill_sf"/>
</dbReference>
<evidence type="ECO:0000256" key="3">
    <source>
        <dbReference type="ARBA" id="ARBA00022473"/>
    </source>
</evidence>
<evidence type="ECO:0000256" key="8">
    <source>
        <dbReference type="ARBA" id="ARBA00023163"/>
    </source>
</evidence>
<evidence type="ECO:0000256" key="1">
    <source>
        <dbReference type="ARBA" id="ARBA00009577"/>
    </source>
</evidence>
<dbReference type="CTD" id="91612"/>
<dbReference type="OrthoDB" id="5954706at2759"/>
<dbReference type="GO" id="GO:0008270">
    <property type="term" value="F:zinc ion binding"/>
    <property type="evidence" value="ECO:0007669"/>
    <property type="project" value="InterPro"/>
</dbReference>
<organism evidence="9 10">
    <name type="scientific">Acanthaster planci</name>
    <name type="common">Crown-of-thorns starfish</name>
    <dbReference type="NCBI Taxonomy" id="133434"/>
    <lineage>
        <taxon>Eukaryota</taxon>
        <taxon>Metazoa</taxon>
        <taxon>Echinodermata</taxon>
        <taxon>Eleutherozoa</taxon>
        <taxon>Asterozoa</taxon>
        <taxon>Asteroidea</taxon>
        <taxon>Valvatacea</taxon>
        <taxon>Valvatida</taxon>
        <taxon>Acanthasteridae</taxon>
        <taxon>Acanthaster</taxon>
    </lineage>
</organism>
<evidence type="ECO:0000256" key="2">
    <source>
        <dbReference type="ARBA" id="ARBA00021000"/>
    </source>
</evidence>
<keyword evidence="3" id="KW-0217">Developmental protein</keyword>
<dbReference type="PANTHER" id="PTHR31931:SF2">
    <property type="entry name" value="PROTEIN CHURCHILL"/>
    <property type="match status" value="1"/>
</dbReference>
<evidence type="ECO:0000256" key="7">
    <source>
        <dbReference type="ARBA" id="ARBA00023159"/>
    </source>
</evidence>
<keyword evidence="7" id="KW-0010">Activator</keyword>
<sequence>MCVECVKVKCPDRVGGFLNCGSVCLETGSYLVNFQGCASCHSRENIQIQNRHTDTDDEEGEERVTYDHVCAVCEHLIAEHQYEFRIEGEYQEYSMVCILCGRAEDTVSILPIDPNKQLNLF</sequence>
<evidence type="ECO:0000256" key="6">
    <source>
        <dbReference type="ARBA" id="ARBA00023015"/>
    </source>
</evidence>
<keyword evidence="6" id="KW-0805">Transcription regulation</keyword>
<dbReference type="PANTHER" id="PTHR31931">
    <property type="entry name" value="PROTEIN CHURCHILL"/>
    <property type="match status" value="1"/>
</dbReference>
<protein>
    <recommendedName>
        <fullName evidence="2">Protein Churchill</fullName>
    </recommendedName>
</protein>
<comment type="similarity">
    <text evidence="1">Belongs to the Churchill family.</text>
</comment>
<accession>A0A8B7YQ45</accession>
<dbReference type="Proteomes" id="UP000694845">
    <property type="component" value="Unplaced"/>
</dbReference>
<keyword evidence="8" id="KW-0804">Transcription</keyword>
<evidence type="ECO:0000313" key="10">
    <source>
        <dbReference type="RefSeq" id="XP_022093546.1"/>
    </source>
</evidence>
<dbReference type="Pfam" id="PF06573">
    <property type="entry name" value="Churchill"/>
    <property type="match status" value="1"/>
</dbReference>
<dbReference type="GO" id="GO:0008543">
    <property type="term" value="P:fibroblast growth factor receptor signaling pathway"/>
    <property type="evidence" value="ECO:0007669"/>
    <property type="project" value="TreeGrafter"/>
</dbReference>
<dbReference type="RefSeq" id="XP_022093546.1">
    <property type="nucleotide sequence ID" value="XM_022237854.1"/>
</dbReference>
<evidence type="ECO:0000256" key="4">
    <source>
        <dbReference type="ARBA" id="ARBA00022723"/>
    </source>
</evidence>
<dbReference type="AlphaFoldDB" id="A0A8B7YQ45"/>
<dbReference type="InterPro" id="IPR009508">
    <property type="entry name" value="Transcrpt_activator_Churchill"/>
</dbReference>